<dbReference type="AlphaFoldDB" id="A0A6G9AM35"/>
<evidence type="ECO:0000313" key="6">
    <source>
        <dbReference type="Proteomes" id="UP000501802"/>
    </source>
</evidence>
<dbReference type="InterPro" id="IPR019734">
    <property type="entry name" value="TPR_rpt"/>
</dbReference>
<evidence type="ECO:0000256" key="3">
    <source>
        <dbReference type="SAM" id="SignalP"/>
    </source>
</evidence>
<keyword evidence="2" id="KW-1133">Transmembrane helix</keyword>
<dbReference type="SUPFAM" id="SSF48452">
    <property type="entry name" value="TPR-like"/>
    <property type="match status" value="2"/>
</dbReference>
<sequence length="931" mass="103963">MSCFRLYVLVSVGLCISLTNTVYGQCPSKNQFYQSIQTISAQTDLAGQVSSFQKWKEQWEHCGYPVDSTYVNGLLELGLAQFNQNELATAIQNTEKAIQLCKSHQSVMSADQLAKGLYRLGLILSFQGKPKEAQEALNQSVREGSKVPTAAKWVGNAYLYLAFGYNAAGDYQQAVSTAERAEIVAQRTHDKLLLAKLVQEKAKALTRLANYVAARKAAELSINLVQNDKSLQAAVATGYRLLGSIAEGQGQIAEALQYERRAFEVSRDSKDPYAPNYAVTLGMHYYKQQKYEQAAPYFRYSIDHNTSPYNKAQSLDNLGAVYWKQKQFIPALRYYQTGLRTMPIGFTDSRIEKSPSLEIIRRAARKQYLLTIIQDKADTWLDFAKATDNNRQRLQFALDTYNVADQIIDFMRWEQTGQQSKLYWRQKTRGIYQRAIETCYLLGDTEQAFRFLEKSRAVMLADKLNELGAQQQLSKQQADDEQRLRQTVGEQQNKLAGLSPDSASYASVRDALLVKQDSLEAFLKQLEATNPAYFRYKYDNTTSALAELQRYLKKQSGSLVTYFVGDSALYVMGVTGDSVMFKQQSAGIYNQTLSQFAPLLNSSEAMNKQANVSRFLTLGNSLYRQLLAPLKLPKGRVIVSPDGFFIPFDALSRSTDRPDYAVNEYAFSYAYSASLLLKNGIMQKTAPSFQKAGFLGVAPVDFAPRLSQVMLSGSDIALSAIASRFDSPMLLTHKAATRAAFQRQVSAYPVVLLFTHAAADSSSQEPMLYFADSTLRLSELGDGALPNAQLVVLAACKTGIGANQQGEGVFSLARGFSALGVPSVLTTLWSVQNEATYQLTSLFYKYLDEGLSKDIALQRAKQEWLTNAEGVNQLPNYWAGLIVIGDTEPLSRTNYWLWIAGGLLVLLGGFAAWWFWRKRQVRPLVSFPRSA</sequence>
<dbReference type="SMART" id="SM00028">
    <property type="entry name" value="TPR"/>
    <property type="match status" value="7"/>
</dbReference>
<dbReference type="PANTHER" id="PTHR10098:SF108">
    <property type="entry name" value="TETRATRICOPEPTIDE REPEAT PROTEIN 28"/>
    <property type="match status" value="1"/>
</dbReference>
<dbReference type="Gene3D" id="1.25.40.10">
    <property type="entry name" value="Tetratricopeptide repeat domain"/>
    <property type="match status" value="2"/>
</dbReference>
<dbReference type="KEGG" id="spib:G8759_13365"/>
<keyword evidence="3" id="KW-0732">Signal</keyword>
<dbReference type="Pfam" id="PF12770">
    <property type="entry name" value="CHAT"/>
    <property type="match status" value="1"/>
</dbReference>
<organism evidence="5 6">
    <name type="scientific">Spirosoma aureum</name>
    <dbReference type="NCBI Taxonomy" id="2692134"/>
    <lineage>
        <taxon>Bacteria</taxon>
        <taxon>Pseudomonadati</taxon>
        <taxon>Bacteroidota</taxon>
        <taxon>Cytophagia</taxon>
        <taxon>Cytophagales</taxon>
        <taxon>Cytophagaceae</taxon>
        <taxon>Spirosoma</taxon>
    </lineage>
</organism>
<name>A0A6G9AM35_9BACT</name>
<keyword evidence="2" id="KW-0472">Membrane</keyword>
<dbReference type="EMBL" id="CP050063">
    <property type="protein sequence ID" value="QIP13541.1"/>
    <property type="molecule type" value="Genomic_DNA"/>
</dbReference>
<evidence type="ECO:0000313" key="5">
    <source>
        <dbReference type="EMBL" id="QIP13541.1"/>
    </source>
</evidence>
<keyword evidence="2" id="KW-0812">Transmembrane</keyword>
<feature type="repeat" description="TPR" evidence="1">
    <location>
        <begin position="312"/>
        <end position="345"/>
    </location>
</feature>
<dbReference type="PANTHER" id="PTHR10098">
    <property type="entry name" value="RAPSYN-RELATED"/>
    <property type="match status" value="1"/>
</dbReference>
<accession>A0A6G9AM35</accession>
<evidence type="ECO:0000259" key="4">
    <source>
        <dbReference type="Pfam" id="PF12770"/>
    </source>
</evidence>
<keyword evidence="6" id="KW-1185">Reference proteome</keyword>
<dbReference type="PROSITE" id="PS50005">
    <property type="entry name" value="TPR"/>
    <property type="match status" value="1"/>
</dbReference>
<keyword evidence="1" id="KW-0802">TPR repeat</keyword>
<dbReference type="Proteomes" id="UP000501802">
    <property type="component" value="Chromosome"/>
</dbReference>
<proteinExistence type="predicted"/>
<dbReference type="Pfam" id="PF13181">
    <property type="entry name" value="TPR_8"/>
    <property type="match status" value="1"/>
</dbReference>
<dbReference type="RefSeq" id="WP_167208722.1">
    <property type="nucleotide sequence ID" value="NZ_CP050063.1"/>
</dbReference>
<dbReference type="InterPro" id="IPR024983">
    <property type="entry name" value="CHAT_dom"/>
</dbReference>
<dbReference type="InterPro" id="IPR011990">
    <property type="entry name" value="TPR-like_helical_dom_sf"/>
</dbReference>
<feature type="domain" description="CHAT" evidence="4">
    <location>
        <begin position="618"/>
        <end position="886"/>
    </location>
</feature>
<feature type="transmembrane region" description="Helical" evidence="2">
    <location>
        <begin position="895"/>
        <end position="916"/>
    </location>
</feature>
<evidence type="ECO:0000256" key="1">
    <source>
        <dbReference type="PROSITE-ProRule" id="PRU00339"/>
    </source>
</evidence>
<gene>
    <name evidence="5" type="ORF">G8759_13365</name>
</gene>
<feature type="signal peptide" evidence="3">
    <location>
        <begin position="1"/>
        <end position="24"/>
    </location>
</feature>
<protein>
    <submittedName>
        <fullName evidence="5">CHAT domain-containing protein</fullName>
    </submittedName>
</protein>
<evidence type="ECO:0000256" key="2">
    <source>
        <dbReference type="SAM" id="Phobius"/>
    </source>
</evidence>
<feature type="chain" id="PRO_5026111668" evidence="3">
    <location>
        <begin position="25"/>
        <end position="931"/>
    </location>
</feature>
<reference evidence="5 6" key="1">
    <citation type="submission" date="2020-03" db="EMBL/GenBank/DDBJ databases">
        <authorList>
            <person name="Kim M.K."/>
        </authorList>
    </citation>
    <scope>NUCLEOTIDE SEQUENCE [LARGE SCALE GENOMIC DNA]</scope>
    <source>
        <strain evidence="5 6">BT328</strain>
    </source>
</reference>